<dbReference type="EMBL" id="JBANRG010000046">
    <property type="protein sequence ID" value="KAK7445721.1"/>
    <property type="molecule type" value="Genomic_DNA"/>
</dbReference>
<name>A0ABR1IZY6_9AGAR</name>
<comment type="caution">
    <text evidence="2">The sequence shown here is derived from an EMBL/GenBank/DDBJ whole genome shotgun (WGS) entry which is preliminary data.</text>
</comment>
<keyword evidence="1" id="KW-0732">Signal</keyword>
<dbReference type="Proteomes" id="UP001498398">
    <property type="component" value="Unassembled WGS sequence"/>
</dbReference>
<proteinExistence type="predicted"/>
<evidence type="ECO:0008006" key="4">
    <source>
        <dbReference type="Google" id="ProtNLM"/>
    </source>
</evidence>
<evidence type="ECO:0000256" key="1">
    <source>
        <dbReference type="SAM" id="SignalP"/>
    </source>
</evidence>
<organism evidence="2 3">
    <name type="scientific">Marasmiellus scandens</name>
    <dbReference type="NCBI Taxonomy" id="2682957"/>
    <lineage>
        <taxon>Eukaryota</taxon>
        <taxon>Fungi</taxon>
        <taxon>Dikarya</taxon>
        <taxon>Basidiomycota</taxon>
        <taxon>Agaricomycotina</taxon>
        <taxon>Agaricomycetes</taxon>
        <taxon>Agaricomycetidae</taxon>
        <taxon>Agaricales</taxon>
        <taxon>Marasmiineae</taxon>
        <taxon>Omphalotaceae</taxon>
        <taxon>Marasmiellus</taxon>
    </lineage>
</organism>
<protein>
    <recommendedName>
        <fullName evidence="4">Cellobiose dehydrogenase cytochrome domain-containing protein</fullName>
    </recommendedName>
</protein>
<evidence type="ECO:0000313" key="3">
    <source>
        <dbReference type="Proteomes" id="UP001498398"/>
    </source>
</evidence>
<gene>
    <name evidence="2" type="ORF">VKT23_014716</name>
</gene>
<feature type="signal peptide" evidence="1">
    <location>
        <begin position="1"/>
        <end position="17"/>
    </location>
</feature>
<accession>A0ABR1IZY6</accession>
<sequence length="195" mass="21113">MFLLSALALACATLVAATPLLPRQLQKGPDCALNAMGRGVSIQINDTSNRHFELGVHYIDAGAPLTAFSSIHGWEQPDFLLQQNGQAKPSYIIKDVSDHNLALTFLGQSNRATLEQASDSSTDVTQLWDFSCDFCDPNAATRPSGVVLGGVCTMHPHNYPDYCVGIGFPMRTPPYPVVTPCDVSRLQFFNVVIGD</sequence>
<evidence type="ECO:0000313" key="2">
    <source>
        <dbReference type="EMBL" id="KAK7445721.1"/>
    </source>
</evidence>
<keyword evidence="3" id="KW-1185">Reference proteome</keyword>
<reference evidence="2 3" key="1">
    <citation type="submission" date="2024-01" db="EMBL/GenBank/DDBJ databases">
        <title>A draft genome for the cacao thread blight pathogen Marasmiellus scandens.</title>
        <authorList>
            <person name="Baruah I.K."/>
            <person name="Leung J."/>
            <person name="Bukari Y."/>
            <person name="Amoako-Attah I."/>
            <person name="Meinhardt L.W."/>
            <person name="Bailey B.A."/>
            <person name="Cohen S.P."/>
        </authorList>
    </citation>
    <scope>NUCLEOTIDE SEQUENCE [LARGE SCALE GENOMIC DNA]</scope>
    <source>
        <strain evidence="2 3">GH-19</strain>
    </source>
</reference>
<feature type="chain" id="PRO_5046223519" description="Cellobiose dehydrogenase cytochrome domain-containing protein" evidence="1">
    <location>
        <begin position="18"/>
        <end position="195"/>
    </location>
</feature>